<keyword evidence="5 7" id="KW-0521">NADP</keyword>
<evidence type="ECO:0000259" key="9">
    <source>
        <dbReference type="Pfam" id="PF14748"/>
    </source>
</evidence>
<reference evidence="10" key="1">
    <citation type="submission" date="2020-11" db="EMBL/GenBank/DDBJ databases">
        <authorList>
            <person name="Tran Van P."/>
        </authorList>
    </citation>
    <scope>NUCLEOTIDE SEQUENCE</scope>
</reference>
<evidence type="ECO:0000256" key="7">
    <source>
        <dbReference type="PIRSR" id="PIRSR000193-1"/>
    </source>
</evidence>
<dbReference type="PANTHER" id="PTHR11645">
    <property type="entry name" value="PYRROLINE-5-CARBOXYLATE REDUCTASE"/>
    <property type="match status" value="1"/>
</dbReference>
<dbReference type="Gene3D" id="1.10.3730.10">
    <property type="entry name" value="ProC C-terminal domain-like"/>
    <property type="match status" value="1"/>
</dbReference>
<sequence length="242" mass="25632">MMSIGFIGAGKIAQALMKGLVTAGICKADRILASAPKADFKCHQDSQSLGCRTTYHNNDVINNSEIVILAVKPHALGASSRVVRVMSNTPVLIREGASVYSCGTNVTKADSQTVRKLFTSVGMCEEMPESLIDAVTALSGSGPAYMYTCMEALADAGVLQGIPRDLSLKLVAQTLIGSARMVLETNKHPASLKDDVCSPAGCTIHAMYHLEKHGLRALLMEAVAAATDVAKWKSKNDKPIVA</sequence>
<protein>
    <recommendedName>
        <fullName evidence="3">pyrroline-5-carboxylate reductase</fullName>
        <ecNumber evidence="3">1.5.1.2</ecNumber>
    </recommendedName>
</protein>
<dbReference type="UniPathway" id="UPA00098">
    <property type="reaction ID" value="UER00361"/>
</dbReference>
<dbReference type="SUPFAM" id="SSF48179">
    <property type="entry name" value="6-phosphogluconate dehydrogenase C-terminal domain-like"/>
    <property type="match status" value="1"/>
</dbReference>
<dbReference type="Proteomes" id="UP000759131">
    <property type="component" value="Unassembled WGS sequence"/>
</dbReference>
<dbReference type="InterPro" id="IPR000304">
    <property type="entry name" value="Pyrroline-COOH_reductase"/>
</dbReference>
<dbReference type="InterPro" id="IPR029036">
    <property type="entry name" value="P5CR_dimer"/>
</dbReference>
<dbReference type="Pfam" id="PF14748">
    <property type="entry name" value="P5CR_dimer"/>
    <property type="match status" value="1"/>
</dbReference>
<comment type="pathway">
    <text evidence="1">Amino-acid biosynthesis; L-proline biosynthesis; L-proline from L-glutamate 5-semialdehyde: step 1/1.</text>
</comment>
<dbReference type="PANTHER" id="PTHR11645:SF62">
    <property type="entry name" value="PYRROLINE-5-CARBOXYLATE REDUCTASE"/>
    <property type="match status" value="1"/>
</dbReference>
<keyword evidence="4" id="KW-0641">Proline biosynthesis</keyword>
<name>A0A7R9PZI9_9ACAR</name>
<keyword evidence="11" id="KW-1185">Reference proteome</keyword>
<evidence type="ECO:0000256" key="1">
    <source>
        <dbReference type="ARBA" id="ARBA00005205"/>
    </source>
</evidence>
<evidence type="ECO:0000256" key="5">
    <source>
        <dbReference type="ARBA" id="ARBA00022857"/>
    </source>
</evidence>
<feature type="domain" description="Pyrroline-5-carboxylate reductase catalytic N-terminal" evidence="8">
    <location>
        <begin position="4"/>
        <end position="77"/>
    </location>
</feature>
<evidence type="ECO:0000256" key="6">
    <source>
        <dbReference type="ARBA" id="ARBA00023002"/>
    </source>
</evidence>
<evidence type="ECO:0000256" key="2">
    <source>
        <dbReference type="ARBA" id="ARBA00005525"/>
    </source>
</evidence>
<dbReference type="OrthoDB" id="10263291at2759"/>
<feature type="binding site" evidence="7">
    <location>
        <position position="57"/>
    </location>
    <ligand>
        <name>NADPH</name>
        <dbReference type="ChEBI" id="CHEBI:57783"/>
    </ligand>
</feature>
<proteinExistence type="inferred from homology"/>
<dbReference type="AlphaFoldDB" id="A0A7R9PZI9"/>
<gene>
    <name evidence="10" type="ORF">OSB1V03_LOCUS7139</name>
</gene>
<feature type="binding site" evidence="7">
    <location>
        <begin position="70"/>
        <end position="73"/>
    </location>
    <ligand>
        <name>NADP(+)</name>
        <dbReference type="ChEBI" id="CHEBI:58349"/>
    </ligand>
</feature>
<dbReference type="SUPFAM" id="SSF51735">
    <property type="entry name" value="NAD(P)-binding Rossmann-fold domains"/>
    <property type="match status" value="1"/>
</dbReference>
<dbReference type="InterPro" id="IPR036291">
    <property type="entry name" value="NAD(P)-bd_dom_sf"/>
</dbReference>
<dbReference type="EMBL" id="CAJPIZ010004077">
    <property type="protein sequence ID" value="CAG2107137.1"/>
    <property type="molecule type" value="Genomic_DNA"/>
</dbReference>
<feature type="domain" description="Pyrroline-5-carboxylate reductase dimerisation" evidence="9">
    <location>
        <begin position="129"/>
        <end position="230"/>
    </location>
</feature>
<dbReference type="Pfam" id="PF03807">
    <property type="entry name" value="F420_oxidored"/>
    <property type="match status" value="1"/>
</dbReference>
<dbReference type="InterPro" id="IPR028939">
    <property type="entry name" value="P5C_Rdtase_cat_N"/>
</dbReference>
<dbReference type="FunFam" id="1.10.3730.10:FF:000001">
    <property type="entry name" value="Pyrroline-5-carboxylate reductase"/>
    <property type="match status" value="1"/>
</dbReference>
<dbReference type="InterPro" id="IPR008927">
    <property type="entry name" value="6-PGluconate_DH-like_C_sf"/>
</dbReference>
<dbReference type="EC" id="1.5.1.2" evidence="3"/>
<evidence type="ECO:0000256" key="3">
    <source>
        <dbReference type="ARBA" id="ARBA00012855"/>
    </source>
</evidence>
<dbReference type="PIRSF" id="PIRSF000193">
    <property type="entry name" value="Pyrrol-5-carb_rd"/>
    <property type="match status" value="1"/>
</dbReference>
<organism evidence="10">
    <name type="scientific">Medioppia subpectinata</name>
    <dbReference type="NCBI Taxonomy" id="1979941"/>
    <lineage>
        <taxon>Eukaryota</taxon>
        <taxon>Metazoa</taxon>
        <taxon>Ecdysozoa</taxon>
        <taxon>Arthropoda</taxon>
        <taxon>Chelicerata</taxon>
        <taxon>Arachnida</taxon>
        <taxon>Acari</taxon>
        <taxon>Acariformes</taxon>
        <taxon>Sarcoptiformes</taxon>
        <taxon>Oribatida</taxon>
        <taxon>Brachypylina</taxon>
        <taxon>Oppioidea</taxon>
        <taxon>Oppiidae</taxon>
        <taxon>Medioppia</taxon>
    </lineage>
</organism>
<dbReference type="EMBL" id="OC858652">
    <property type="protein sequence ID" value="CAD7626707.1"/>
    <property type="molecule type" value="Genomic_DNA"/>
</dbReference>
<evidence type="ECO:0000259" key="8">
    <source>
        <dbReference type="Pfam" id="PF03807"/>
    </source>
</evidence>
<evidence type="ECO:0000313" key="10">
    <source>
        <dbReference type="EMBL" id="CAD7626707.1"/>
    </source>
</evidence>
<dbReference type="Gene3D" id="3.40.50.720">
    <property type="entry name" value="NAD(P)-binding Rossmann-like Domain"/>
    <property type="match status" value="2"/>
</dbReference>
<evidence type="ECO:0000256" key="4">
    <source>
        <dbReference type="ARBA" id="ARBA00022650"/>
    </source>
</evidence>
<accession>A0A7R9PZI9</accession>
<keyword evidence="4" id="KW-0028">Amino-acid biosynthesis</keyword>
<dbReference type="GO" id="GO:0055129">
    <property type="term" value="P:L-proline biosynthetic process"/>
    <property type="evidence" value="ECO:0007669"/>
    <property type="project" value="UniProtKB-UniPathway"/>
</dbReference>
<keyword evidence="6" id="KW-0560">Oxidoreductase</keyword>
<dbReference type="HAMAP" id="MF_01925">
    <property type="entry name" value="P5C_reductase"/>
    <property type="match status" value="1"/>
</dbReference>
<dbReference type="GO" id="GO:0004735">
    <property type="term" value="F:pyrroline-5-carboxylate reductase activity"/>
    <property type="evidence" value="ECO:0007669"/>
    <property type="project" value="UniProtKB-EC"/>
</dbReference>
<evidence type="ECO:0000313" key="11">
    <source>
        <dbReference type="Proteomes" id="UP000759131"/>
    </source>
</evidence>
<comment type="similarity">
    <text evidence="2">Belongs to the pyrroline-5-carboxylate reductase family.</text>
</comment>